<protein>
    <submittedName>
        <fullName evidence="2">RNA polymerase subunit RPABC4/transcription elongation factor Spt4</fullName>
    </submittedName>
</protein>
<reference evidence="2 3" key="1">
    <citation type="submission" date="2023-07" db="EMBL/GenBank/DDBJ databases">
        <title>Sorghum-associated microbial communities from plants grown in Nebraska, USA.</title>
        <authorList>
            <person name="Schachtman D."/>
        </authorList>
    </citation>
    <scope>NUCLEOTIDE SEQUENCE [LARGE SCALE GENOMIC DNA]</scope>
    <source>
        <strain evidence="2 3">BE190</strain>
    </source>
</reference>
<gene>
    <name evidence="2" type="ORF">J2X05_003461</name>
</gene>
<dbReference type="Proteomes" id="UP001253595">
    <property type="component" value="Unassembled WGS sequence"/>
</dbReference>
<dbReference type="EMBL" id="JAVDVX010000006">
    <property type="protein sequence ID" value="MDR7091426.1"/>
    <property type="molecule type" value="Genomic_DNA"/>
</dbReference>
<name>A0ABU1V1U3_9GAMM</name>
<keyword evidence="1" id="KW-1133">Transmembrane helix</keyword>
<keyword evidence="2" id="KW-0648">Protein biosynthesis</keyword>
<feature type="transmembrane region" description="Helical" evidence="1">
    <location>
        <begin position="48"/>
        <end position="67"/>
    </location>
</feature>
<evidence type="ECO:0000313" key="2">
    <source>
        <dbReference type="EMBL" id="MDR7091426.1"/>
    </source>
</evidence>
<accession>A0ABU1V1U3</accession>
<keyword evidence="1" id="KW-0472">Membrane</keyword>
<keyword evidence="2" id="KW-0251">Elongation factor</keyword>
<evidence type="ECO:0000313" key="3">
    <source>
        <dbReference type="Proteomes" id="UP001253595"/>
    </source>
</evidence>
<comment type="caution">
    <text evidence="2">The sequence shown here is derived from an EMBL/GenBank/DDBJ whole genome shotgun (WGS) entry which is preliminary data.</text>
</comment>
<evidence type="ECO:0000256" key="1">
    <source>
        <dbReference type="SAM" id="Phobius"/>
    </source>
</evidence>
<keyword evidence="1" id="KW-0812">Transmembrane</keyword>
<keyword evidence="3" id="KW-1185">Reference proteome</keyword>
<dbReference type="GO" id="GO:0003746">
    <property type="term" value="F:translation elongation factor activity"/>
    <property type="evidence" value="ECO:0007669"/>
    <property type="project" value="UniProtKB-KW"/>
</dbReference>
<feature type="transmembrane region" description="Helical" evidence="1">
    <location>
        <begin position="73"/>
        <end position="89"/>
    </location>
</feature>
<proteinExistence type="predicted"/>
<organism evidence="2 3">
    <name type="scientific">Cellvibrio fibrivorans</name>
    <dbReference type="NCBI Taxonomy" id="126350"/>
    <lineage>
        <taxon>Bacteria</taxon>
        <taxon>Pseudomonadati</taxon>
        <taxon>Pseudomonadota</taxon>
        <taxon>Gammaproteobacteria</taxon>
        <taxon>Cellvibrionales</taxon>
        <taxon>Cellvibrionaceae</taxon>
        <taxon>Cellvibrio</taxon>
    </lineage>
</organism>
<sequence>MSIKLNYQRNCPVCGSHLDSKSGWFIFSSRNYKCEKCEILLEPTTTSLWIGYVVSLFFCFLIDKVLVFFDVKYHVFISLILVLLMMPLWSNRLERLKVKAISP</sequence>